<evidence type="ECO:0000256" key="4">
    <source>
        <dbReference type="ARBA" id="ARBA00022475"/>
    </source>
</evidence>
<dbReference type="PANTHER" id="PTHR30294:SF44">
    <property type="entry name" value="MULTIDRUG ABC TRANSPORTER PERMEASE YBHR-RELATED"/>
    <property type="match status" value="1"/>
</dbReference>
<dbReference type="EMBL" id="FQXE01000021">
    <property type="protein sequence ID" value="SHI32894.1"/>
    <property type="molecule type" value="Genomic_DNA"/>
</dbReference>
<comment type="caution">
    <text evidence="8">Lacks conserved residue(s) required for the propagation of feature annotation.</text>
</comment>
<keyword evidence="11" id="KW-1185">Reference proteome</keyword>
<accession>A0A1M6A8N1</accession>
<evidence type="ECO:0000256" key="5">
    <source>
        <dbReference type="ARBA" id="ARBA00022692"/>
    </source>
</evidence>
<evidence type="ECO:0000256" key="7">
    <source>
        <dbReference type="ARBA" id="ARBA00023136"/>
    </source>
</evidence>
<feature type="transmembrane region" description="Helical" evidence="8">
    <location>
        <begin position="214"/>
        <end position="244"/>
    </location>
</feature>
<gene>
    <name evidence="10" type="ORF">SAMN04488135_12153</name>
</gene>
<comment type="similarity">
    <text evidence="2 8">Belongs to the ABC-2 integral membrane protein family.</text>
</comment>
<dbReference type="AlphaFoldDB" id="A0A1M6A8N1"/>
<dbReference type="PRINTS" id="PR00164">
    <property type="entry name" value="ABC2TRNSPORT"/>
</dbReference>
<organism evidence="10 11">
    <name type="scientific">Pollutimonas bauzanensis</name>
    <dbReference type="NCBI Taxonomy" id="658167"/>
    <lineage>
        <taxon>Bacteria</taxon>
        <taxon>Pseudomonadati</taxon>
        <taxon>Pseudomonadota</taxon>
        <taxon>Betaproteobacteria</taxon>
        <taxon>Burkholderiales</taxon>
        <taxon>Alcaligenaceae</taxon>
        <taxon>Pollutimonas</taxon>
    </lineage>
</organism>
<evidence type="ECO:0000256" key="1">
    <source>
        <dbReference type="ARBA" id="ARBA00004651"/>
    </source>
</evidence>
<feature type="transmembrane region" description="Helical" evidence="8">
    <location>
        <begin position="281"/>
        <end position="300"/>
    </location>
</feature>
<dbReference type="STRING" id="658167.SAMN04488135_12153"/>
<feature type="transmembrane region" description="Helical" evidence="8">
    <location>
        <begin position="342"/>
        <end position="360"/>
    </location>
</feature>
<evidence type="ECO:0000256" key="3">
    <source>
        <dbReference type="ARBA" id="ARBA00022448"/>
    </source>
</evidence>
<dbReference type="Proteomes" id="UP000184226">
    <property type="component" value="Unassembled WGS sequence"/>
</dbReference>
<dbReference type="InterPro" id="IPR000412">
    <property type="entry name" value="ABC_2_transport"/>
</dbReference>
<dbReference type="PROSITE" id="PS51012">
    <property type="entry name" value="ABC_TM2"/>
    <property type="match status" value="1"/>
</dbReference>
<protein>
    <recommendedName>
        <fullName evidence="8">Transport permease protein</fullName>
    </recommendedName>
</protein>
<dbReference type="Pfam" id="PF12698">
    <property type="entry name" value="ABC2_membrane_3"/>
    <property type="match status" value="1"/>
</dbReference>
<dbReference type="GO" id="GO:0140359">
    <property type="term" value="F:ABC-type transporter activity"/>
    <property type="evidence" value="ECO:0007669"/>
    <property type="project" value="InterPro"/>
</dbReference>
<keyword evidence="3 8" id="KW-0813">Transport</keyword>
<feature type="transmembrane region" description="Helical" evidence="8">
    <location>
        <begin position="250"/>
        <end position="274"/>
    </location>
</feature>
<evidence type="ECO:0000256" key="6">
    <source>
        <dbReference type="ARBA" id="ARBA00022989"/>
    </source>
</evidence>
<evidence type="ECO:0000259" key="9">
    <source>
        <dbReference type="PROSITE" id="PS51012"/>
    </source>
</evidence>
<dbReference type="PANTHER" id="PTHR30294">
    <property type="entry name" value="MEMBRANE COMPONENT OF ABC TRANSPORTER YHHJ-RELATED"/>
    <property type="match status" value="1"/>
</dbReference>
<keyword evidence="7 8" id="KW-0472">Membrane</keyword>
<dbReference type="GO" id="GO:0043190">
    <property type="term" value="C:ATP-binding cassette (ABC) transporter complex"/>
    <property type="evidence" value="ECO:0007669"/>
    <property type="project" value="InterPro"/>
</dbReference>
<dbReference type="RefSeq" id="WP_073109520.1">
    <property type="nucleotide sequence ID" value="NZ_FQXE01000021.1"/>
</dbReference>
<keyword evidence="4 8" id="KW-1003">Cell membrane</keyword>
<sequence>MWHRILTLIIKELQQLLRSPQSRRLLIMPLLLQLMIFPFATTLEVTNSTLAIYNEDSGEASAELIQRLAGAHPFPHIKMVHDDAALQHVIDDQQASLAIRIPRDFSRRMAAREPVRLQALLDGRRSNSAQISYSYALQVVQQFSAERSLHPAPAALVIRNAYNPNLEYKWFVLPSLVAIIATVGCLMVTALSVSREREEGTFDQLMVTPLTPAYVMLGKAVPGILVGLAQGSIIAAAACWFYGVPLTGPLWLLWLSMFCYAFSLVGVGLFISALCATQQQAFLGVFCFLVPSIVLSGYIAPVENMPLFLRMVSMINPLTHFIDASKGIFLKHYGFLDAWRSIWPLLVIAVVTLGIAYTMFRRRSTS</sequence>
<feature type="domain" description="ABC transmembrane type-2" evidence="9">
    <location>
        <begin position="134"/>
        <end position="363"/>
    </location>
</feature>
<dbReference type="InterPro" id="IPR013525">
    <property type="entry name" value="ABC2_TM"/>
</dbReference>
<dbReference type="InterPro" id="IPR051449">
    <property type="entry name" value="ABC-2_transporter_component"/>
</dbReference>
<keyword evidence="6 8" id="KW-1133">Transmembrane helix</keyword>
<evidence type="ECO:0000313" key="10">
    <source>
        <dbReference type="EMBL" id="SHI32894.1"/>
    </source>
</evidence>
<comment type="subcellular location">
    <subcellularLocation>
        <location evidence="8">Cell inner membrane</location>
        <topology evidence="8">Multi-pass membrane protein</topology>
    </subcellularLocation>
    <subcellularLocation>
        <location evidence="1">Cell membrane</location>
        <topology evidence="1">Multi-pass membrane protein</topology>
    </subcellularLocation>
</comment>
<name>A0A1M6A8N1_9BURK</name>
<proteinExistence type="inferred from homology"/>
<evidence type="ECO:0000313" key="11">
    <source>
        <dbReference type="Proteomes" id="UP000184226"/>
    </source>
</evidence>
<dbReference type="OrthoDB" id="9808686at2"/>
<dbReference type="Gene3D" id="3.40.1710.10">
    <property type="entry name" value="abc type-2 transporter like domain"/>
    <property type="match status" value="1"/>
</dbReference>
<evidence type="ECO:0000256" key="8">
    <source>
        <dbReference type="RuleBase" id="RU361157"/>
    </source>
</evidence>
<evidence type="ECO:0000256" key="2">
    <source>
        <dbReference type="ARBA" id="ARBA00007783"/>
    </source>
</evidence>
<dbReference type="InterPro" id="IPR047817">
    <property type="entry name" value="ABC2_TM_bact-type"/>
</dbReference>
<reference evidence="10 11" key="1">
    <citation type="submission" date="2016-11" db="EMBL/GenBank/DDBJ databases">
        <authorList>
            <person name="Jaros S."/>
            <person name="Januszkiewicz K."/>
            <person name="Wedrychowicz H."/>
        </authorList>
    </citation>
    <scope>NUCLEOTIDE SEQUENCE [LARGE SCALE GENOMIC DNA]</scope>
    <source>
        <strain evidence="10 11">CGMCC 1.10190</strain>
    </source>
</reference>
<keyword evidence="5 8" id="KW-0812">Transmembrane</keyword>
<feature type="transmembrane region" description="Helical" evidence="8">
    <location>
        <begin position="170"/>
        <end position="193"/>
    </location>
</feature>